<evidence type="ECO:0000313" key="2">
    <source>
        <dbReference type="Proteomes" id="UP000604046"/>
    </source>
</evidence>
<gene>
    <name evidence="1" type="ORF">SNAT2548_LOCUS28199</name>
</gene>
<accession>A0A812SVS5</accession>
<name>A0A812SVS5_9DINO</name>
<dbReference type="Proteomes" id="UP000604046">
    <property type="component" value="Unassembled WGS sequence"/>
</dbReference>
<reference evidence="1" key="1">
    <citation type="submission" date="2021-02" db="EMBL/GenBank/DDBJ databases">
        <authorList>
            <person name="Dougan E. K."/>
            <person name="Rhodes N."/>
            <person name="Thang M."/>
            <person name="Chan C."/>
        </authorList>
    </citation>
    <scope>NUCLEOTIDE SEQUENCE</scope>
</reference>
<sequence length="151" mass="16692">MGLTWDIKPVNGENSCTNTRAPKARLSSTGAMAWLVDVWTSHSLFALSLLFASLMPAEARLAVKSYGILMASTAMDDFLQHILARPPLYKLRQTCEAHVNAQNRSGSHLGRYTSLSVIISSLYMGHPLFHEETRVVALTETCTRSPAWSIQ</sequence>
<comment type="caution">
    <text evidence="1">The sequence shown here is derived from an EMBL/GenBank/DDBJ whole genome shotgun (WGS) entry which is preliminary data.</text>
</comment>
<protein>
    <submittedName>
        <fullName evidence="1">Uncharacterized protein</fullName>
    </submittedName>
</protein>
<organism evidence="1 2">
    <name type="scientific">Symbiodinium natans</name>
    <dbReference type="NCBI Taxonomy" id="878477"/>
    <lineage>
        <taxon>Eukaryota</taxon>
        <taxon>Sar</taxon>
        <taxon>Alveolata</taxon>
        <taxon>Dinophyceae</taxon>
        <taxon>Suessiales</taxon>
        <taxon>Symbiodiniaceae</taxon>
        <taxon>Symbiodinium</taxon>
    </lineage>
</organism>
<dbReference type="AlphaFoldDB" id="A0A812SVS5"/>
<keyword evidence="2" id="KW-1185">Reference proteome</keyword>
<evidence type="ECO:0000313" key="1">
    <source>
        <dbReference type="EMBL" id="CAE7503527.1"/>
    </source>
</evidence>
<proteinExistence type="predicted"/>
<dbReference type="EMBL" id="CAJNDS010002507">
    <property type="protein sequence ID" value="CAE7503527.1"/>
    <property type="molecule type" value="Genomic_DNA"/>
</dbReference>